<keyword evidence="3" id="KW-1185">Reference proteome</keyword>
<dbReference type="Ensembl" id="ENSOTST00005138406.1">
    <property type="protein sequence ID" value="ENSOTSP00005145383.1"/>
    <property type="gene ID" value="ENSOTSG00005007076.2"/>
</dbReference>
<dbReference type="GeneTree" id="ENSGT00510000049291"/>
<dbReference type="InterPro" id="IPR039471">
    <property type="entry name" value="CXorf65-like"/>
</dbReference>
<accession>A0AAZ3RW90</accession>
<dbReference type="CTD" id="112220919"/>
<dbReference type="PANTHER" id="PTHR33887:SF4">
    <property type="entry name" value="AB2-183"/>
    <property type="match status" value="1"/>
</dbReference>
<reference evidence="2" key="3">
    <citation type="submission" date="2025-09" db="UniProtKB">
        <authorList>
            <consortium name="Ensembl"/>
        </authorList>
    </citation>
    <scope>IDENTIFICATION</scope>
</reference>
<dbReference type="KEGG" id="otw:112220919"/>
<reference evidence="3" key="1">
    <citation type="journal article" date="2018" name="PLoS ONE">
        <title>Chinook salmon (Oncorhynchus tshawytscha) genome and transcriptome.</title>
        <authorList>
            <person name="Christensen K.A."/>
            <person name="Leong J.S."/>
            <person name="Sakhrani D."/>
            <person name="Biagi C.A."/>
            <person name="Minkley D.R."/>
            <person name="Withler R.E."/>
            <person name="Rondeau E.B."/>
            <person name="Koop B.F."/>
            <person name="Devlin R.H."/>
        </authorList>
    </citation>
    <scope>NUCLEOTIDE SEQUENCE [LARGE SCALE GENOMIC DNA]</scope>
</reference>
<organism evidence="2 3">
    <name type="scientific">Oncorhynchus tshawytscha</name>
    <name type="common">Chinook salmon</name>
    <name type="synonym">Salmo tshawytscha</name>
    <dbReference type="NCBI Taxonomy" id="74940"/>
    <lineage>
        <taxon>Eukaryota</taxon>
        <taxon>Metazoa</taxon>
        <taxon>Chordata</taxon>
        <taxon>Craniata</taxon>
        <taxon>Vertebrata</taxon>
        <taxon>Euteleostomi</taxon>
        <taxon>Actinopterygii</taxon>
        <taxon>Neopterygii</taxon>
        <taxon>Teleostei</taxon>
        <taxon>Protacanthopterygii</taxon>
        <taxon>Salmoniformes</taxon>
        <taxon>Salmonidae</taxon>
        <taxon>Salmoninae</taxon>
        <taxon>Oncorhynchus</taxon>
    </lineage>
</organism>
<proteinExistence type="predicted"/>
<dbReference type="PANTHER" id="PTHR33887">
    <property type="entry name" value="PB1 DOMAIN-CONTAINING PROTEIN"/>
    <property type="match status" value="1"/>
</dbReference>
<feature type="region of interest" description="Disordered" evidence="1">
    <location>
        <begin position="183"/>
        <end position="231"/>
    </location>
</feature>
<reference evidence="2" key="2">
    <citation type="submission" date="2025-08" db="UniProtKB">
        <authorList>
            <consortium name="Ensembl"/>
        </authorList>
    </citation>
    <scope>IDENTIFICATION</scope>
</reference>
<protein>
    <submittedName>
        <fullName evidence="2">Chromosome X open reading frame 65</fullName>
    </submittedName>
</protein>
<dbReference type="GeneID" id="112220919"/>
<dbReference type="RefSeq" id="XP_024238663.1">
    <property type="nucleotide sequence ID" value="XM_024382895.2"/>
</dbReference>
<evidence type="ECO:0000256" key="1">
    <source>
        <dbReference type="SAM" id="MobiDB-lite"/>
    </source>
</evidence>
<evidence type="ECO:0000313" key="2">
    <source>
        <dbReference type="Ensembl" id="ENSOTSP00005145383.1"/>
    </source>
</evidence>
<sequence>MECFSKSFRDFRLLIIARDSGSSSSCVMFICIKHGGKAKVIKCIPLVSHLMFAVLETVFHTISLFSSYLLTDNEQFLANTNCPVVLLLQYLRAKMGLPETELVDLCDDRGALKLLFLSQQPQECASRLLPPRCSLTFCIVNRNPKDGAYISITPLVANPDPAFLETLQTQTDSLERARLRQLRSQEDRRATEAPSQTQPTQTAKGRGRAVHMDTPDDEPSNRRTGGRRSRN</sequence>
<evidence type="ECO:0000313" key="3">
    <source>
        <dbReference type="Proteomes" id="UP000694402"/>
    </source>
</evidence>
<feature type="compositionally biased region" description="Polar residues" evidence="1">
    <location>
        <begin position="193"/>
        <end position="203"/>
    </location>
</feature>
<gene>
    <name evidence="2" type="primary">lg21hxorf65</name>
</gene>
<dbReference type="Proteomes" id="UP000694402">
    <property type="component" value="Unassembled WGS sequence"/>
</dbReference>
<dbReference type="Pfam" id="PF15874">
    <property type="entry name" value="Il2rg"/>
    <property type="match status" value="1"/>
</dbReference>
<name>A0AAZ3RW90_ONCTS</name>
<dbReference type="AlphaFoldDB" id="A0AAZ3RW90"/>